<dbReference type="PANTHER" id="PTHR34957">
    <property type="entry name" value="NUCLEAR TRANSPORT FACTOR 2 (NTF2) FAMILY PROTEIN"/>
    <property type="match status" value="1"/>
</dbReference>
<comment type="caution">
    <text evidence="2">The sequence shown here is derived from an EMBL/GenBank/DDBJ whole genome shotgun (WGS) entry which is preliminary data.</text>
</comment>
<dbReference type="InterPro" id="IPR032710">
    <property type="entry name" value="NTF2-like_dom_sf"/>
</dbReference>
<dbReference type="SUPFAM" id="SSF54427">
    <property type="entry name" value="NTF2-like"/>
    <property type="match status" value="1"/>
</dbReference>
<reference evidence="2 3" key="1">
    <citation type="submission" date="2020-08" db="EMBL/GenBank/DDBJ databases">
        <title>Functional genomics of gut bacteria from endangered species of beetles.</title>
        <authorList>
            <person name="Carlos-Shanley C."/>
        </authorList>
    </citation>
    <scope>NUCLEOTIDE SEQUENCE [LARGE SCALE GENOMIC DNA]</scope>
    <source>
        <strain evidence="2 3">S00198</strain>
    </source>
</reference>
<evidence type="ECO:0000313" key="2">
    <source>
        <dbReference type="EMBL" id="MBB6563550.1"/>
    </source>
</evidence>
<dbReference type="Proteomes" id="UP000575083">
    <property type="component" value="Unassembled WGS sequence"/>
</dbReference>
<dbReference type="PANTHER" id="PTHR34957:SF1">
    <property type="entry name" value="NUCLEAR TRANSPORT FACTOR 2 (NTF2) FAMILY PROTEIN"/>
    <property type="match status" value="1"/>
</dbReference>
<name>A0A7X0UDD3_9BURK</name>
<proteinExistence type="predicted"/>
<gene>
    <name evidence="2" type="ORF">HNP48_006270</name>
</gene>
<evidence type="ECO:0000259" key="1">
    <source>
        <dbReference type="Pfam" id="PF13474"/>
    </source>
</evidence>
<organism evidence="2 3">
    <name type="scientific">Acidovorax soli</name>
    <dbReference type="NCBI Taxonomy" id="592050"/>
    <lineage>
        <taxon>Bacteria</taxon>
        <taxon>Pseudomonadati</taxon>
        <taxon>Pseudomonadota</taxon>
        <taxon>Betaproteobacteria</taxon>
        <taxon>Burkholderiales</taxon>
        <taxon>Comamonadaceae</taxon>
        <taxon>Acidovorax</taxon>
    </lineage>
</organism>
<feature type="domain" description="SnoaL-like" evidence="1">
    <location>
        <begin position="20"/>
        <end position="133"/>
    </location>
</feature>
<evidence type="ECO:0000313" key="3">
    <source>
        <dbReference type="Proteomes" id="UP000575083"/>
    </source>
</evidence>
<dbReference type="InterPro" id="IPR037401">
    <property type="entry name" value="SnoaL-like"/>
</dbReference>
<accession>A0A7X0UDD3</accession>
<dbReference type="EMBL" id="JACHLK010000020">
    <property type="protein sequence ID" value="MBB6563550.1"/>
    <property type="molecule type" value="Genomic_DNA"/>
</dbReference>
<dbReference type="GO" id="GO:0016853">
    <property type="term" value="F:isomerase activity"/>
    <property type="evidence" value="ECO:0007669"/>
    <property type="project" value="UniProtKB-KW"/>
</dbReference>
<keyword evidence="2" id="KW-0413">Isomerase</keyword>
<sequence>MPRARPIAATLGGSSDETETAFYDALQRGDLELLMSCWADEEDIICVHPGGPRLVGAPAIRTAFEAMFANGTVRARPSQVRRVQALTSAVHSVAEHVEVMLPDGMHRAIVIATNVYHKTPQGWRLVVHHASAGVAEDVQAMQAQQPVLH</sequence>
<dbReference type="AlphaFoldDB" id="A0A7X0UDD3"/>
<dbReference type="Pfam" id="PF13474">
    <property type="entry name" value="SnoaL_3"/>
    <property type="match status" value="1"/>
</dbReference>
<dbReference type="RefSeq" id="WP_184864716.1">
    <property type="nucleotide sequence ID" value="NZ_JACHLK010000020.1"/>
</dbReference>
<dbReference type="Gene3D" id="3.10.450.50">
    <property type="match status" value="1"/>
</dbReference>
<protein>
    <submittedName>
        <fullName evidence="2">Ketosteroid isomerase-like protein</fullName>
    </submittedName>
</protein>
<keyword evidence="3" id="KW-1185">Reference proteome</keyword>